<dbReference type="NCBIfam" id="NF001263">
    <property type="entry name" value="PRK00226.1-4"/>
    <property type="match status" value="1"/>
</dbReference>
<comment type="similarity">
    <text evidence="1 8 9">Belongs to the GreA/GreB family.</text>
</comment>
<dbReference type="GO" id="GO:0032784">
    <property type="term" value="P:regulation of DNA-templated transcription elongation"/>
    <property type="evidence" value="ECO:0007669"/>
    <property type="project" value="UniProtKB-UniRule"/>
</dbReference>
<sequence>MTDQSVHYLTCESLKNLKAEKVQLENHTIPDIARRIDEAKQQGDLSENAEYHQAREDMSWAQGRLVQLDQILQNAQVFKQPSDKGIVQIGCSVVVKVNDKEKELTIVGPQEVNPSKGYISNESPIGEALIGHSKGDKVTIETPIGKQIYEIIKIK</sequence>
<dbReference type="Pfam" id="PF03449">
    <property type="entry name" value="GreA_GreB_N"/>
    <property type="match status" value="1"/>
</dbReference>
<keyword evidence="4 8" id="KW-0238">DNA-binding</keyword>
<evidence type="ECO:0000256" key="7">
    <source>
        <dbReference type="ARBA" id="ARBA00030776"/>
    </source>
</evidence>
<evidence type="ECO:0000313" key="13">
    <source>
        <dbReference type="Proteomes" id="UP000178254"/>
    </source>
</evidence>
<accession>A0A1F6PBV8</accession>
<evidence type="ECO:0000259" key="11">
    <source>
        <dbReference type="Pfam" id="PF03449"/>
    </source>
</evidence>
<evidence type="ECO:0000256" key="5">
    <source>
        <dbReference type="ARBA" id="ARBA00023163"/>
    </source>
</evidence>
<feature type="domain" description="Transcription elongation factor GreA/GreB N-terminal" evidence="11">
    <location>
        <begin position="8"/>
        <end position="77"/>
    </location>
</feature>
<dbReference type="InterPro" id="IPR023459">
    <property type="entry name" value="Tscrpt_elong_fac_GreA/B_fam"/>
</dbReference>
<keyword evidence="3 8" id="KW-0805">Transcription regulation</keyword>
<dbReference type="PIRSF" id="PIRSF006092">
    <property type="entry name" value="GreA_GreB"/>
    <property type="match status" value="1"/>
</dbReference>
<dbReference type="GO" id="GO:0070063">
    <property type="term" value="F:RNA polymerase binding"/>
    <property type="evidence" value="ECO:0007669"/>
    <property type="project" value="InterPro"/>
</dbReference>
<dbReference type="InterPro" id="IPR036805">
    <property type="entry name" value="Tscrpt_elong_fac_GreA/B_N_sf"/>
</dbReference>
<evidence type="ECO:0000256" key="3">
    <source>
        <dbReference type="ARBA" id="ARBA00023015"/>
    </source>
</evidence>
<dbReference type="HAMAP" id="MF_00105">
    <property type="entry name" value="GreA_GreB"/>
    <property type="match status" value="1"/>
</dbReference>
<protein>
    <recommendedName>
        <fullName evidence="2 8">Transcription elongation factor GreA</fullName>
    </recommendedName>
    <alternativeName>
        <fullName evidence="7 8">Transcript cleavage factor GreA</fullName>
    </alternativeName>
</protein>
<evidence type="ECO:0000256" key="9">
    <source>
        <dbReference type="RuleBase" id="RU000556"/>
    </source>
</evidence>
<dbReference type="Pfam" id="PF01272">
    <property type="entry name" value="GreA_GreB"/>
    <property type="match status" value="1"/>
</dbReference>
<evidence type="ECO:0000313" key="12">
    <source>
        <dbReference type="EMBL" id="OGH93639.1"/>
    </source>
</evidence>
<dbReference type="STRING" id="1798709.A2538_04265"/>
<dbReference type="GO" id="GO:0003677">
    <property type="term" value="F:DNA binding"/>
    <property type="evidence" value="ECO:0007669"/>
    <property type="project" value="UniProtKB-UniRule"/>
</dbReference>
<dbReference type="PROSITE" id="PS00829">
    <property type="entry name" value="GREAB_1"/>
    <property type="match status" value="1"/>
</dbReference>
<dbReference type="Gene3D" id="1.10.287.180">
    <property type="entry name" value="Transcription elongation factor, GreA/GreB, N-terminal domain"/>
    <property type="match status" value="1"/>
</dbReference>
<dbReference type="PANTHER" id="PTHR30437:SF4">
    <property type="entry name" value="TRANSCRIPTION ELONGATION FACTOR GREA"/>
    <property type="match status" value="1"/>
</dbReference>
<dbReference type="InterPro" id="IPR028624">
    <property type="entry name" value="Tscrpt_elong_fac_GreA/B"/>
</dbReference>
<dbReference type="SUPFAM" id="SSF46557">
    <property type="entry name" value="GreA transcript cleavage protein, N-terminal domain"/>
    <property type="match status" value="1"/>
</dbReference>
<reference evidence="12 13" key="1">
    <citation type="journal article" date="2016" name="Nat. Commun.">
        <title>Thousands of microbial genomes shed light on interconnected biogeochemical processes in an aquifer system.</title>
        <authorList>
            <person name="Anantharaman K."/>
            <person name="Brown C.T."/>
            <person name="Hug L.A."/>
            <person name="Sharon I."/>
            <person name="Castelle C.J."/>
            <person name="Probst A.J."/>
            <person name="Thomas B.C."/>
            <person name="Singh A."/>
            <person name="Wilkins M.J."/>
            <person name="Karaoz U."/>
            <person name="Brodie E.L."/>
            <person name="Williams K.H."/>
            <person name="Hubbard S.S."/>
            <person name="Banfield J.F."/>
        </authorList>
    </citation>
    <scope>NUCLEOTIDE SEQUENCE [LARGE SCALE GENOMIC DNA]</scope>
</reference>
<dbReference type="InterPro" id="IPR018151">
    <property type="entry name" value="TF_GreA/GreB_CS"/>
</dbReference>
<dbReference type="Proteomes" id="UP000178254">
    <property type="component" value="Unassembled WGS sequence"/>
</dbReference>
<evidence type="ECO:0000256" key="8">
    <source>
        <dbReference type="HAMAP-Rule" id="MF_00105"/>
    </source>
</evidence>
<comment type="caution">
    <text evidence="12">The sequence shown here is derived from an EMBL/GenBank/DDBJ whole genome shotgun (WGS) entry which is preliminary data.</text>
</comment>
<dbReference type="InterPro" id="IPR036953">
    <property type="entry name" value="GreA/GreB_C_sf"/>
</dbReference>
<proteinExistence type="inferred from homology"/>
<dbReference type="EMBL" id="MFRE01000025">
    <property type="protein sequence ID" value="OGH93639.1"/>
    <property type="molecule type" value="Genomic_DNA"/>
</dbReference>
<dbReference type="AlphaFoldDB" id="A0A1F6PBV8"/>
<evidence type="ECO:0000256" key="4">
    <source>
        <dbReference type="ARBA" id="ARBA00023125"/>
    </source>
</evidence>
<comment type="function">
    <text evidence="6 8 9">Necessary for efficient RNA polymerase transcription elongation past template-encoded arresting sites. The arresting sites in DNA have the property of trapping a certain fraction of elongating RNA polymerases that pass through, resulting in locked ternary complexes. Cleavage of the nascent transcript by cleavage factors such as GreA or GreB allows the resumption of elongation from the new 3'terminus. GreA releases sequences of 2 to 3 nucleotides.</text>
</comment>
<dbReference type="InterPro" id="IPR022691">
    <property type="entry name" value="Tscrpt_elong_fac_GreA/B_N"/>
</dbReference>
<dbReference type="InterPro" id="IPR001437">
    <property type="entry name" value="Tscrpt_elong_fac_GreA/B_C"/>
</dbReference>
<organism evidence="12 13">
    <name type="scientific">Candidatus Magasanikbacteria bacterium RIFOXYD2_FULL_41_14</name>
    <dbReference type="NCBI Taxonomy" id="1798709"/>
    <lineage>
        <taxon>Bacteria</taxon>
        <taxon>Candidatus Magasanikiibacteriota</taxon>
    </lineage>
</organism>
<keyword evidence="5 8" id="KW-0804">Transcription</keyword>
<dbReference type="SUPFAM" id="SSF54534">
    <property type="entry name" value="FKBP-like"/>
    <property type="match status" value="1"/>
</dbReference>
<dbReference type="InterPro" id="IPR006359">
    <property type="entry name" value="Tscrpt_elong_fac_GreA"/>
</dbReference>
<dbReference type="GO" id="GO:0006354">
    <property type="term" value="P:DNA-templated transcription elongation"/>
    <property type="evidence" value="ECO:0007669"/>
    <property type="project" value="TreeGrafter"/>
</dbReference>
<dbReference type="NCBIfam" id="TIGR01462">
    <property type="entry name" value="greA"/>
    <property type="match status" value="1"/>
</dbReference>
<dbReference type="FunFam" id="1.10.287.180:FF:000001">
    <property type="entry name" value="Transcription elongation factor GreA"/>
    <property type="match status" value="1"/>
</dbReference>
<name>A0A1F6PBV8_9BACT</name>
<dbReference type="Gene3D" id="3.10.50.30">
    <property type="entry name" value="Transcription elongation factor, GreA/GreB, C-terminal domain"/>
    <property type="match status" value="1"/>
</dbReference>
<gene>
    <name evidence="8" type="primary">greA</name>
    <name evidence="12" type="ORF">A2538_04265</name>
</gene>
<evidence type="ECO:0000259" key="10">
    <source>
        <dbReference type="Pfam" id="PF01272"/>
    </source>
</evidence>
<evidence type="ECO:0000256" key="2">
    <source>
        <dbReference type="ARBA" id="ARBA00013729"/>
    </source>
</evidence>
<evidence type="ECO:0000256" key="6">
    <source>
        <dbReference type="ARBA" id="ARBA00024916"/>
    </source>
</evidence>
<evidence type="ECO:0000256" key="1">
    <source>
        <dbReference type="ARBA" id="ARBA00008213"/>
    </source>
</evidence>
<feature type="domain" description="Transcription elongation factor GreA/GreB C-terminal" evidence="10">
    <location>
        <begin position="84"/>
        <end position="155"/>
    </location>
</feature>
<dbReference type="PANTHER" id="PTHR30437">
    <property type="entry name" value="TRANSCRIPTION ELONGATION FACTOR GREA"/>
    <property type="match status" value="1"/>
</dbReference>
<dbReference type="PROSITE" id="PS00830">
    <property type="entry name" value="GREAB_2"/>
    <property type="match status" value="1"/>
</dbReference>